<dbReference type="PANTHER" id="PTHR30151:SF0">
    <property type="entry name" value="ABC TRANSPORTER PERMEASE PROTEIN MJ0413-RELATED"/>
    <property type="match status" value="1"/>
</dbReference>
<dbReference type="GO" id="GO:0042918">
    <property type="term" value="P:alkanesulfonate transmembrane transport"/>
    <property type="evidence" value="ECO:0007669"/>
    <property type="project" value="UniProtKB-ARBA"/>
</dbReference>
<feature type="domain" description="ABC transmembrane type-1" evidence="8">
    <location>
        <begin position="97"/>
        <end position="277"/>
    </location>
</feature>
<dbReference type="Gene3D" id="1.10.3720.10">
    <property type="entry name" value="MetI-like"/>
    <property type="match status" value="1"/>
</dbReference>
<dbReference type="GO" id="GO:0005886">
    <property type="term" value="C:plasma membrane"/>
    <property type="evidence" value="ECO:0007669"/>
    <property type="project" value="UniProtKB-SubCell"/>
</dbReference>
<evidence type="ECO:0000256" key="4">
    <source>
        <dbReference type="ARBA" id="ARBA00022692"/>
    </source>
</evidence>
<keyword evidence="10" id="KW-1185">Reference proteome</keyword>
<evidence type="ECO:0000313" key="9">
    <source>
        <dbReference type="EMBL" id="MCG5075478.1"/>
    </source>
</evidence>
<dbReference type="Pfam" id="PF00528">
    <property type="entry name" value="BPD_transp_1"/>
    <property type="match status" value="1"/>
</dbReference>
<evidence type="ECO:0000313" key="10">
    <source>
        <dbReference type="Proteomes" id="UP001139308"/>
    </source>
</evidence>
<evidence type="ECO:0000256" key="6">
    <source>
        <dbReference type="ARBA" id="ARBA00023136"/>
    </source>
</evidence>
<dbReference type="InterPro" id="IPR035906">
    <property type="entry name" value="MetI-like_sf"/>
</dbReference>
<keyword evidence="4 7" id="KW-0812">Transmembrane</keyword>
<feature type="transmembrane region" description="Helical" evidence="7">
    <location>
        <begin position="163"/>
        <end position="182"/>
    </location>
</feature>
<dbReference type="FunFam" id="1.10.3720.10:FF:000003">
    <property type="entry name" value="Aliphatic sulfonate ABC transporter permease"/>
    <property type="match status" value="1"/>
</dbReference>
<keyword evidence="2 7" id="KW-0813">Transport</keyword>
<evidence type="ECO:0000256" key="2">
    <source>
        <dbReference type="ARBA" id="ARBA00022448"/>
    </source>
</evidence>
<dbReference type="InterPro" id="IPR000515">
    <property type="entry name" value="MetI-like"/>
</dbReference>
<feature type="transmembrane region" description="Helical" evidence="7">
    <location>
        <begin position="135"/>
        <end position="157"/>
    </location>
</feature>
<comment type="subcellular location">
    <subcellularLocation>
        <location evidence="1 7">Cell membrane</location>
        <topology evidence="1 7">Multi-pass membrane protein</topology>
    </subcellularLocation>
</comment>
<comment type="similarity">
    <text evidence="7">Belongs to the binding-protein-dependent transport system permease family.</text>
</comment>
<feature type="transmembrane region" description="Helical" evidence="7">
    <location>
        <begin position="97"/>
        <end position="123"/>
    </location>
</feature>
<dbReference type="CDD" id="cd06261">
    <property type="entry name" value="TM_PBP2"/>
    <property type="match status" value="1"/>
</dbReference>
<sequence length="291" mass="31497">MLIFFQLEETAVRALPRLKHHAEAPIEPVIKIRRARTQFNSYWLTTAVLVVSILIWQAVSMAGVFPAFALPSPVAVWQAFVEIVHNGYGGQSLVSDVLVSCFRIVIGFVGAIAIGVPVGLLMSRNKIIFDIIDPLLQFVRPVPPLAYIPLLVVWFGIGELPKAILILVGTIPVIIIGTMSGVKSTPPLRISVARTLGATNAQIFRRVVLPSAMPEIFTAMRVGIGVAWTCLVAAELIAASSGLGWLVQFAGQALQVGIVIVGIVIIGLIGYGMELVIRKIENFVVPWRGHN</sequence>
<accession>A0A9X1RQF0</accession>
<feature type="transmembrane region" description="Helical" evidence="7">
    <location>
        <begin position="253"/>
        <end position="273"/>
    </location>
</feature>
<dbReference type="AlphaFoldDB" id="A0A9X1RQF0"/>
<keyword evidence="5 7" id="KW-1133">Transmembrane helix</keyword>
<keyword evidence="6 7" id="KW-0472">Membrane</keyword>
<organism evidence="9 10">
    <name type="scientific">Paraburkholderia tagetis</name>
    <dbReference type="NCBI Taxonomy" id="2913261"/>
    <lineage>
        <taxon>Bacteria</taxon>
        <taxon>Pseudomonadati</taxon>
        <taxon>Pseudomonadota</taxon>
        <taxon>Betaproteobacteria</taxon>
        <taxon>Burkholderiales</taxon>
        <taxon>Burkholderiaceae</taxon>
        <taxon>Paraburkholderia</taxon>
    </lineage>
</organism>
<protein>
    <submittedName>
        <fullName evidence="9">ABC transporter permease</fullName>
    </submittedName>
</protein>
<evidence type="ECO:0000256" key="7">
    <source>
        <dbReference type="RuleBase" id="RU363032"/>
    </source>
</evidence>
<name>A0A9X1RQF0_9BURK</name>
<dbReference type="SUPFAM" id="SSF161098">
    <property type="entry name" value="MetI-like"/>
    <property type="match status" value="1"/>
</dbReference>
<reference evidence="9" key="1">
    <citation type="submission" date="2022-01" db="EMBL/GenBank/DDBJ databases">
        <title>Genome sequence and assembly of Parabukholderia sp. RG36.</title>
        <authorList>
            <person name="Chhetri G."/>
        </authorList>
    </citation>
    <scope>NUCLEOTIDE SEQUENCE</scope>
    <source>
        <strain evidence="9">RG36</strain>
    </source>
</reference>
<evidence type="ECO:0000256" key="1">
    <source>
        <dbReference type="ARBA" id="ARBA00004651"/>
    </source>
</evidence>
<comment type="caution">
    <text evidence="9">The sequence shown here is derived from an EMBL/GenBank/DDBJ whole genome shotgun (WGS) entry which is preliminary data.</text>
</comment>
<dbReference type="PROSITE" id="PS50928">
    <property type="entry name" value="ABC_TM1"/>
    <property type="match status" value="1"/>
</dbReference>
<evidence type="ECO:0000256" key="5">
    <source>
        <dbReference type="ARBA" id="ARBA00022989"/>
    </source>
</evidence>
<gene>
    <name evidence="9" type="ORF">L5014_19245</name>
</gene>
<dbReference type="Proteomes" id="UP001139308">
    <property type="component" value="Unassembled WGS sequence"/>
</dbReference>
<feature type="transmembrane region" description="Helical" evidence="7">
    <location>
        <begin position="42"/>
        <end position="68"/>
    </location>
</feature>
<dbReference type="EMBL" id="JAKLJA010000015">
    <property type="protein sequence ID" value="MCG5075478.1"/>
    <property type="molecule type" value="Genomic_DNA"/>
</dbReference>
<evidence type="ECO:0000259" key="8">
    <source>
        <dbReference type="PROSITE" id="PS50928"/>
    </source>
</evidence>
<feature type="transmembrane region" description="Helical" evidence="7">
    <location>
        <begin position="222"/>
        <end position="247"/>
    </location>
</feature>
<keyword evidence="3" id="KW-1003">Cell membrane</keyword>
<evidence type="ECO:0000256" key="3">
    <source>
        <dbReference type="ARBA" id="ARBA00022475"/>
    </source>
</evidence>
<dbReference type="PANTHER" id="PTHR30151">
    <property type="entry name" value="ALKANE SULFONATE ABC TRANSPORTER-RELATED, MEMBRANE SUBUNIT"/>
    <property type="match status" value="1"/>
</dbReference>
<proteinExistence type="inferred from homology"/>